<dbReference type="AlphaFoldDB" id="A0AAD3D9G0"/>
<name>A0AAD3D9G0_9STRA</name>
<evidence type="ECO:0000313" key="2">
    <source>
        <dbReference type="Proteomes" id="UP001054902"/>
    </source>
</evidence>
<organism evidence="1 2">
    <name type="scientific">Chaetoceros tenuissimus</name>
    <dbReference type="NCBI Taxonomy" id="426638"/>
    <lineage>
        <taxon>Eukaryota</taxon>
        <taxon>Sar</taxon>
        <taxon>Stramenopiles</taxon>
        <taxon>Ochrophyta</taxon>
        <taxon>Bacillariophyta</taxon>
        <taxon>Coscinodiscophyceae</taxon>
        <taxon>Chaetocerotophycidae</taxon>
        <taxon>Chaetocerotales</taxon>
        <taxon>Chaetocerotaceae</taxon>
        <taxon>Chaetoceros</taxon>
    </lineage>
</organism>
<dbReference type="Proteomes" id="UP001054902">
    <property type="component" value="Unassembled WGS sequence"/>
</dbReference>
<evidence type="ECO:0000313" key="1">
    <source>
        <dbReference type="EMBL" id="GFH58900.1"/>
    </source>
</evidence>
<keyword evidence="2" id="KW-1185">Reference proteome</keyword>
<evidence type="ECO:0008006" key="3">
    <source>
        <dbReference type="Google" id="ProtNLM"/>
    </source>
</evidence>
<gene>
    <name evidence="1" type="ORF">CTEN210_15376</name>
</gene>
<accession>A0AAD3D9G0</accession>
<sequence>MSKFFTSSTKWALGSWSLFIAENLVLSENRTRIIQEIGDDNYHYVYGLCSTAAVGSIAYGYQYKIKNKGPMLWKAGQAVPASGKLMSFLCLGLGMGLMSQSAPKLQIPLEYISGSTNDSAPKKNVEKIEQKVDEAVVPSSKWKVRCPFDFTDSKSKSLDGGSDLHGLDRVTRHPGLWSFGLTGMGLSYLTPSVPTRVWLFMPVLVALIGGEHTDSRHRRNMGGTLLKEMDEKTSNFPFLAMISGKQENGNVAASFGKLFDEIKGLNGLIALGLAASIVARKGAASGGRISKLRAATR</sequence>
<protein>
    <recommendedName>
        <fullName evidence="3">NnrU domain-containing protein</fullName>
    </recommendedName>
</protein>
<comment type="caution">
    <text evidence="1">The sequence shown here is derived from an EMBL/GenBank/DDBJ whole genome shotgun (WGS) entry which is preliminary data.</text>
</comment>
<proteinExistence type="predicted"/>
<dbReference type="EMBL" id="BLLK01000062">
    <property type="protein sequence ID" value="GFH58900.1"/>
    <property type="molecule type" value="Genomic_DNA"/>
</dbReference>
<dbReference type="GO" id="GO:0016020">
    <property type="term" value="C:membrane"/>
    <property type="evidence" value="ECO:0007669"/>
    <property type="project" value="UniProtKB-SubCell"/>
</dbReference>
<reference evidence="1 2" key="1">
    <citation type="journal article" date="2021" name="Sci. Rep.">
        <title>The genome of the diatom Chaetoceros tenuissimus carries an ancient integrated fragment of an extant virus.</title>
        <authorList>
            <person name="Hongo Y."/>
            <person name="Kimura K."/>
            <person name="Takaki Y."/>
            <person name="Yoshida Y."/>
            <person name="Baba S."/>
            <person name="Kobayashi G."/>
            <person name="Nagasaki K."/>
            <person name="Hano T."/>
            <person name="Tomaru Y."/>
        </authorList>
    </citation>
    <scope>NUCLEOTIDE SEQUENCE [LARGE SCALE GENOMIC DNA]</scope>
    <source>
        <strain evidence="1 2">NIES-3715</strain>
    </source>
</reference>